<evidence type="ECO:0000256" key="1">
    <source>
        <dbReference type="ARBA" id="ARBA00007626"/>
    </source>
</evidence>
<evidence type="ECO:0000313" key="6">
    <source>
        <dbReference type="Proteomes" id="UP001237642"/>
    </source>
</evidence>
<proteinExistence type="inferred from homology"/>
<evidence type="ECO:0000313" key="5">
    <source>
        <dbReference type="EMBL" id="KAK1370519.1"/>
    </source>
</evidence>
<dbReference type="InterPro" id="IPR002885">
    <property type="entry name" value="PPR_rpt"/>
</dbReference>
<evidence type="ECO:0000256" key="3">
    <source>
        <dbReference type="PROSITE-ProRule" id="PRU00708"/>
    </source>
</evidence>
<evidence type="ECO:0000256" key="4">
    <source>
        <dbReference type="SAM" id="MobiDB-lite"/>
    </source>
</evidence>
<keyword evidence="6" id="KW-1185">Reference proteome</keyword>
<dbReference type="AlphaFoldDB" id="A0AAD8MF73"/>
<feature type="compositionally biased region" description="Low complexity" evidence="4">
    <location>
        <begin position="65"/>
        <end position="75"/>
    </location>
</feature>
<feature type="compositionally biased region" description="Basic and acidic residues" evidence="4">
    <location>
        <begin position="83"/>
        <end position="97"/>
    </location>
</feature>
<dbReference type="Pfam" id="PF01535">
    <property type="entry name" value="PPR"/>
    <property type="match status" value="2"/>
</dbReference>
<protein>
    <submittedName>
        <fullName evidence="5">Pentatricopeptide repeat-containing protein</fullName>
    </submittedName>
</protein>
<sequence>MATFLKINSKSPSILTTFSTLKHHFSSLPTCQLNSHFLTTPLAKTLNSLNPTKPFFSNLSFSTKSISSSSSSSDYESSDIDSEEKPRKPALTKEFDNSKLPPPYDPFNKNPVIREPEDPKNLQQIFHDIRNGDGLFNFAAKMFDGLSQDGLTREALQLFSVINEKGSMPDVVAHTAVVDAYVNAGQAKEGLNTYLRMVNCGIKPNAYTYSVLVKGLALSGDKKLLKEAKKIVVEMMGKGVKVNAGTCVVVFQAFVKTGNVEEGKEFFEVMKGKGFVADEKEVREVLKGKRGPEFRGVMDILFGK</sequence>
<name>A0AAD8MF73_9APIA</name>
<feature type="repeat" description="PPR" evidence="3">
    <location>
        <begin position="205"/>
        <end position="242"/>
    </location>
</feature>
<dbReference type="Gene3D" id="1.25.40.10">
    <property type="entry name" value="Tetratricopeptide repeat domain"/>
    <property type="match status" value="2"/>
</dbReference>
<dbReference type="InterPro" id="IPR050872">
    <property type="entry name" value="PPR_P_subfamily"/>
</dbReference>
<keyword evidence="2" id="KW-0677">Repeat</keyword>
<reference evidence="5" key="1">
    <citation type="submission" date="2023-02" db="EMBL/GenBank/DDBJ databases">
        <title>Genome of toxic invasive species Heracleum sosnowskyi carries increased number of genes despite the absence of recent whole-genome duplications.</title>
        <authorList>
            <person name="Schelkunov M."/>
            <person name="Shtratnikova V."/>
            <person name="Makarenko M."/>
            <person name="Klepikova A."/>
            <person name="Omelchenko D."/>
            <person name="Novikova G."/>
            <person name="Obukhova E."/>
            <person name="Bogdanov V."/>
            <person name="Penin A."/>
            <person name="Logacheva M."/>
        </authorList>
    </citation>
    <scope>NUCLEOTIDE SEQUENCE</scope>
    <source>
        <strain evidence="5">Hsosn_3</strain>
        <tissue evidence="5">Leaf</tissue>
    </source>
</reference>
<dbReference type="PROSITE" id="PS51375">
    <property type="entry name" value="PPR"/>
    <property type="match status" value="3"/>
</dbReference>
<dbReference type="EMBL" id="JAUIZM010000008">
    <property type="protein sequence ID" value="KAK1370519.1"/>
    <property type="molecule type" value="Genomic_DNA"/>
</dbReference>
<feature type="repeat" description="PPR" evidence="3">
    <location>
        <begin position="243"/>
        <end position="277"/>
    </location>
</feature>
<dbReference type="Pfam" id="PF13041">
    <property type="entry name" value="PPR_2"/>
    <property type="match status" value="1"/>
</dbReference>
<accession>A0AAD8MF73</accession>
<dbReference type="PANTHER" id="PTHR46128">
    <property type="entry name" value="MITOCHONDRIAL GROUP I INTRON SPLICING FACTOR CCM1"/>
    <property type="match status" value="1"/>
</dbReference>
<dbReference type="NCBIfam" id="TIGR00756">
    <property type="entry name" value="PPR"/>
    <property type="match status" value="2"/>
</dbReference>
<feature type="region of interest" description="Disordered" evidence="4">
    <location>
        <begin position="63"/>
        <end position="104"/>
    </location>
</feature>
<dbReference type="InterPro" id="IPR011990">
    <property type="entry name" value="TPR-like_helical_dom_sf"/>
</dbReference>
<gene>
    <name evidence="5" type="ORF">POM88_036611</name>
</gene>
<evidence type="ECO:0000256" key="2">
    <source>
        <dbReference type="ARBA" id="ARBA00022737"/>
    </source>
</evidence>
<feature type="repeat" description="PPR" evidence="3">
    <location>
        <begin position="170"/>
        <end position="204"/>
    </location>
</feature>
<comment type="similarity">
    <text evidence="1">Belongs to the PPR family. P subfamily.</text>
</comment>
<reference evidence="5" key="2">
    <citation type="submission" date="2023-05" db="EMBL/GenBank/DDBJ databases">
        <authorList>
            <person name="Schelkunov M.I."/>
        </authorList>
    </citation>
    <scope>NUCLEOTIDE SEQUENCE</scope>
    <source>
        <strain evidence="5">Hsosn_3</strain>
        <tissue evidence="5">Leaf</tissue>
    </source>
</reference>
<organism evidence="5 6">
    <name type="scientific">Heracleum sosnowskyi</name>
    <dbReference type="NCBI Taxonomy" id="360622"/>
    <lineage>
        <taxon>Eukaryota</taxon>
        <taxon>Viridiplantae</taxon>
        <taxon>Streptophyta</taxon>
        <taxon>Embryophyta</taxon>
        <taxon>Tracheophyta</taxon>
        <taxon>Spermatophyta</taxon>
        <taxon>Magnoliopsida</taxon>
        <taxon>eudicotyledons</taxon>
        <taxon>Gunneridae</taxon>
        <taxon>Pentapetalae</taxon>
        <taxon>asterids</taxon>
        <taxon>campanulids</taxon>
        <taxon>Apiales</taxon>
        <taxon>Apiaceae</taxon>
        <taxon>Apioideae</taxon>
        <taxon>apioid superclade</taxon>
        <taxon>Tordylieae</taxon>
        <taxon>Tordyliinae</taxon>
        <taxon>Heracleum</taxon>
    </lineage>
</organism>
<dbReference type="PANTHER" id="PTHR46128:SF285">
    <property type="entry name" value="PENTATRICOPEPTIDE REPEAT-CONTAINING PROTEIN"/>
    <property type="match status" value="1"/>
</dbReference>
<comment type="caution">
    <text evidence="5">The sequence shown here is derived from an EMBL/GenBank/DDBJ whole genome shotgun (WGS) entry which is preliminary data.</text>
</comment>
<dbReference type="Proteomes" id="UP001237642">
    <property type="component" value="Unassembled WGS sequence"/>
</dbReference>